<dbReference type="Proteomes" id="UP000179920">
    <property type="component" value="Chromosome IV"/>
</dbReference>
<dbReference type="OrthoDB" id="2550581at2759"/>
<organism evidence="3 4">
    <name type="scientific">Ustilago bromivora</name>
    <dbReference type="NCBI Taxonomy" id="307758"/>
    <lineage>
        <taxon>Eukaryota</taxon>
        <taxon>Fungi</taxon>
        <taxon>Dikarya</taxon>
        <taxon>Basidiomycota</taxon>
        <taxon>Ustilaginomycotina</taxon>
        <taxon>Ustilaginomycetes</taxon>
        <taxon>Ustilaginales</taxon>
        <taxon>Ustilaginaceae</taxon>
        <taxon>Ustilago</taxon>
    </lineage>
</organism>
<feature type="transmembrane region" description="Helical" evidence="2">
    <location>
        <begin position="33"/>
        <end position="52"/>
    </location>
</feature>
<evidence type="ECO:0000256" key="1">
    <source>
        <dbReference type="SAM" id="MobiDB-lite"/>
    </source>
</evidence>
<evidence type="ECO:0000256" key="2">
    <source>
        <dbReference type="SAM" id="Phobius"/>
    </source>
</evidence>
<protein>
    <submittedName>
        <fullName evidence="3">Uncharacterized protein</fullName>
    </submittedName>
</protein>
<proteinExistence type="predicted"/>
<feature type="region of interest" description="Disordered" evidence="1">
    <location>
        <begin position="309"/>
        <end position="337"/>
    </location>
</feature>
<keyword evidence="2" id="KW-0472">Membrane</keyword>
<evidence type="ECO:0000313" key="3">
    <source>
        <dbReference type="EMBL" id="SAM79955.1"/>
    </source>
</evidence>
<feature type="compositionally biased region" description="Basic and acidic residues" evidence="1">
    <location>
        <begin position="319"/>
        <end position="337"/>
    </location>
</feature>
<reference evidence="4" key="1">
    <citation type="submission" date="2016-04" db="EMBL/GenBank/DDBJ databases">
        <authorList>
            <person name="Guldener U."/>
            <person name="Guldener U."/>
        </authorList>
    </citation>
    <scope>NUCLEOTIDE SEQUENCE [LARGE SCALE GENOMIC DNA]</scope>
    <source>
        <strain evidence="4">UB2112</strain>
    </source>
</reference>
<feature type="transmembrane region" description="Helical" evidence="2">
    <location>
        <begin position="64"/>
        <end position="83"/>
    </location>
</feature>
<dbReference type="AlphaFoldDB" id="A0A1K0G0P2"/>
<accession>A0A1K0G0P2</accession>
<sequence>MLSFGRSSALPCGTSLAWTSALVGGITIRDDDLAASMVLFFILLLFQVIGILRVYQGKRFLDILVVFAPTLAFVTCLSIWSGLRANLANRAHSSTDLITSQSGLSQLVSANGLISCSPMLLCETSFQVFGLLAKRLIPAARKWVKYAAYTARLVNLIALIMCVVAACDLSSCSGETCGTTVLGRDLTLLPLMADGLDCLPPTSCVRDWAALEIYLNGEWLRFSDHFSLKGDLEGLAKRIRRQAEDPTLFYVLGLVPLVLAMVLIYTLNLVMYTNPPATSIPTQDNVTTRFTLFLDPAAPRIELLPTSKAQAANAGKGGNDSKKDRGGGKGQDAEAGKNKGEMFVVKRGWLGGWSVQPAQTGAGWATKAKLKIKQNLLSWALGWSSYQKAPVTAA</sequence>
<name>A0A1K0G0P2_9BASI</name>
<keyword evidence="2" id="KW-0812">Transmembrane</keyword>
<feature type="transmembrane region" description="Helical" evidence="2">
    <location>
        <begin position="247"/>
        <end position="272"/>
    </location>
</feature>
<evidence type="ECO:0000313" key="4">
    <source>
        <dbReference type="Proteomes" id="UP000179920"/>
    </source>
</evidence>
<dbReference type="EMBL" id="LT558120">
    <property type="protein sequence ID" value="SAM79955.1"/>
    <property type="molecule type" value="Genomic_DNA"/>
</dbReference>
<gene>
    <name evidence="3" type="ORF">UBRO_02267</name>
</gene>
<keyword evidence="2" id="KW-1133">Transmembrane helix</keyword>